<dbReference type="InterPro" id="IPR056845">
    <property type="entry name" value="LRR_Zer-1"/>
</dbReference>
<accession>A0A3S3MG45</accession>
<dbReference type="Gene3D" id="3.40.50.300">
    <property type="entry name" value="P-loop containing nucleotide triphosphate hydrolases"/>
    <property type="match status" value="1"/>
</dbReference>
<evidence type="ECO:0000256" key="4">
    <source>
        <dbReference type="ARBA" id="ARBA00022821"/>
    </source>
</evidence>
<dbReference type="SUPFAM" id="SSF52058">
    <property type="entry name" value="L domain-like"/>
    <property type="match status" value="1"/>
</dbReference>
<dbReference type="PRINTS" id="PR00364">
    <property type="entry name" value="DISEASERSIST"/>
</dbReference>
<evidence type="ECO:0000256" key="3">
    <source>
        <dbReference type="ARBA" id="ARBA00022741"/>
    </source>
</evidence>
<evidence type="ECO:0000256" key="1">
    <source>
        <dbReference type="ARBA" id="ARBA00022614"/>
    </source>
</evidence>
<keyword evidence="2" id="KW-0677">Repeat</keyword>
<evidence type="ECO:0000313" key="12">
    <source>
        <dbReference type="Proteomes" id="UP000283530"/>
    </source>
</evidence>
<proteinExistence type="predicted"/>
<dbReference type="SUPFAM" id="SSF52540">
    <property type="entry name" value="P-loop containing nucleoside triphosphate hydrolases"/>
    <property type="match status" value="1"/>
</dbReference>
<evidence type="ECO:0000313" key="11">
    <source>
        <dbReference type="EMBL" id="RWR75758.1"/>
    </source>
</evidence>
<evidence type="ECO:0000259" key="7">
    <source>
        <dbReference type="Pfam" id="PF18052"/>
    </source>
</evidence>
<reference evidence="11 12" key="1">
    <citation type="journal article" date="2019" name="Nat. Plants">
        <title>Stout camphor tree genome fills gaps in understanding of flowering plant genome evolution.</title>
        <authorList>
            <person name="Chaw S.M."/>
            <person name="Liu Y.C."/>
            <person name="Wu Y.W."/>
            <person name="Wang H.Y."/>
            <person name="Lin C.I."/>
            <person name="Wu C.S."/>
            <person name="Ke H.M."/>
            <person name="Chang L.Y."/>
            <person name="Hsu C.Y."/>
            <person name="Yang H.T."/>
            <person name="Sudianto E."/>
            <person name="Hsu M.H."/>
            <person name="Wu K.P."/>
            <person name="Wang L.N."/>
            <person name="Leebens-Mack J.H."/>
            <person name="Tsai I.J."/>
        </authorList>
    </citation>
    <scope>NUCLEOTIDE SEQUENCE [LARGE SCALE GENOMIC DNA]</scope>
    <source>
        <strain evidence="12">cv. Chaw 1501</strain>
        <tissue evidence="11">Young leaves</tissue>
    </source>
</reference>
<dbReference type="Pfam" id="PF18052">
    <property type="entry name" value="Rx_N"/>
    <property type="match status" value="1"/>
</dbReference>
<keyword evidence="4" id="KW-0611">Plant defense</keyword>
<evidence type="ECO:0000256" key="5">
    <source>
        <dbReference type="ARBA" id="ARBA00022840"/>
    </source>
</evidence>
<evidence type="ECO:0000259" key="10">
    <source>
        <dbReference type="Pfam" id="PF25019"/>
    </source>
</evidence>
<feature type="domain" description="Zer-1-like leucine-rich repeats region" evidence="9">
    <location>
        <begin position="609"/>
        <end position="674"/>
    </location>
</feature>
<dbReference type="GO" id="GO:0006952">
    <property type="term" value="P:defense response"/>
    <property type="evidence" value="ECO:0007669"/>
    <property type="project" value="UniProtKB-KW"/>
</dbReference>
<feature type="domain" description="R13L1/DRL21-like LRR repeat region" evidence="10">
    <location>
        <begin position="705"/>
        <end position="832"/>
    </location>
</feature>
<dbReference type="InterPro" id="IPR041118">
    <property type="entry name" value="Rx_N"/>
</dbReference>
<evidence type="ECO:0000259" key="9">
    <source>
        <dbReference type="Pfam" id="PF25013"/>
    </source>
</evidence>
<keyword evidence="12" id="KW-1185">Reference proteome</keyword>
<evidence type="ECO:0000259" key="6">
    <source>
        <dbReference type="Pfam" id="PF00931"/>
    </source>
</evidence>
<evidence type="ECO:0000259" key="8">
    <source>
        <dbReference type="Pfam" id="PF23559"/>
    </source>
</evidence>
<feature type="domain" description="Disease resistance protein winged helix" evidence="8">
    <location>
        <begin position="445"/>
        <end position="528"/>
    </location>
</feature>
<dbReference type="GO" id="GO:0051707">
    <property type="term" value="P:response to other organism"/>
    <property type="evidence" value="ECO:0007669"/>
    <property type="project" value="UniProtKB-ARBA"/>
</dbReference>
<dbReference type="InterPro" id="IPR058922">
    <property type="entry name" value="WHD_DRP"/>
</dbReference>
<feature type="domain" description="Disease resistance N-terminal" evidence="7">
    <location>
        <begin position="19"/>
        <end position="96"/>
    </location>
</feature>
<dbReference type="FunFam" id="1.10.10.10:FF:000322">
    <property type="entry name" value="Probable disease resistance protein At1g63360"/>
    <property type="match status" value="1"/>
</dbReference>
<dbReference type="AlphaFoldDB" id="A0A3S3MG45"/>
<dbReference type="InterPro" id="IPR002182">
    <property type="entry name" value="NB-ARC"/>
</dbReference>
<organism evidence="11 12">
    <name type="scientific">Cinnamomum micranthum f. kanehirae</name>
    <dbReference type="NCBI Taxonomy" id="337451"/>
    <lineage>
        <taxon>Eukaryota</taxon>
        <taxon>Viridiplantae</taxon>
        <taxon>Streptophyta</taxon>
        <taxon>Embryophyta</taxon>
        <taxon>Tracheophyta</taxon>
        <taxon>Spermatophyta</taxon>
        <taxon>Magnoliopsida</taxon>
        <taxon>Magnoliidae</taxon>
        <taxon>Laurales</taxon>
        <taxon>Lauraceae</taxon>
        <taxon>Cinnamomum</taxon>
    </lineage>
</organism>
<dbReference type="GO" id="GO:0005524">
    <property type="term" value="F:ATP binding"/>
    <property type="evidence" value="ECO:0007669"/>
    <property type="project" value="UniProtKB-KW"/>
</dbReference>
<dbReference type="Proteomes" id="UP000283530">
    <property type="component" value="Unassembled WGS sequence"/>
</dbReference>
<keyword evidence="5" id="KW-0067">ATP-binding</keyword>
<protein>
    <submittedName>
        <fullName evidence="11">Putative disease resistance protein RGA1</fullName>
    </submittedName>
</protein>
<evidence type="ECO:0000256" key="2">
    <source>
        <dbReference type="ARBA" id="ARBA00022737"/>
    </source>
</evidence>
<dbReference type="SUPFAM" id="SSF52047">
    <property type="entry name" value="RNI-like"/>
    <property type="match status" value="1"/>
</dbReference>
<dbReference type="EMBL" id="QPKB01000002">
    <property type="protein sequence ID" value="RWR75758.1"/>
    <property type="molecule type" value="Genomic_DNA"/>
</dbReference>
<dbReference type="PANTHER" id="PTHR36766">
    <property type="entry name" value="PLANT BROAD-SPECTRUM MILDEW RESISTANCE PROTEIN RPW8"/>
    <property type="match status" value="1"/>
</dbReference>
<dbReference type="InterPro" id="IPR032675">
    <property type="entry name" value="LRR_dom_sf"/>
</dbReference>
<comment type="caution">
    <text evidence="11">The sequence shown here is derived from an EMBL/GenBank/DDBJ whole genome shotgun (WGS) entry which is preliminary data.</text>
</comment>
<dbReference type="STRING" id="337451.A0A3S3MG45"/>
<feature type="domain" description="NB-ARC" evidence="6">
    <location>
        <begin position="202"/>
        <end position="355"/>
    </location>
</feature>
<dbReference type="OrthoDB" id="691197at2759"/>
<name>A0A3S3MG45_9MAGN</name>
<keyword evidence="1" id="KW-0433">Leucine-rich repeat</keyword>
<dbReference type="Pfam" id="PF25013">
    <property type="entry name" value="LRR_Zer-1"/>
    <property type="match status" value="1"/>
</dbReference>
<dbReference type="Pfam" id="PF23559">
    <property type="entry name" value="WHD_DRP"/>
    <property type="match status" value="1"/>
</dbReference>
<dbReference type="InterPro" id="IPR036388">
    <property type="entry name" value="WH-like_DNA-bd_sf"/>
</dbReference>
<dbReference type="InterPro" id="IPR056789">
    <property type="entry name" value="LRR_R13L1-DRL21"/>
</dbReference>
<dbReference type="PANTHER" id="PTHR36766:SF40">
    <property type="entry name" value="DISEASE RESISTANCE PROTEIN RGA3"/>
    <property type="match status" value="1"/>
</dbReference>
<dbReference type="InterPro" id="IPR027417">
    <property type="entry name" value="P-loop_NTPase"/>
</dbReference>
<dbReference type="Pfam" id="PF00931">
    <property type="entry name" value="NB-ARC"/>
    <property type="match status" value="1"/>
</dbReference>
<dbReference type="Gene3D" id="1.10.10.10">
    <property type="entry name" value="Winged helix-like DNA-binding domain superfamily/Winged helix DNA-binding domain"/>
    <property type="match status" value="1"/>
</dbReference>
<gene>
    <name evidence="11" type="ORF">CKAN_00415700</name>
</gene>
<dbReference type="Pfam" id="PF25019">
    <property type="entry name" value="LRR_R13L1-DRL21"/>
    <property type="match status" value="1"/>
</dbReference>
<dbReference type="Gene3D" id="3.80.10.10">
    <property type="entry name" value="Ribonuclease Inhibitor"/>
    <property type="match status" value="2"/>
</dbReference>
<keyword evidence="3" id="KW-0547">Nucleotide-binding</keyword>
<dbReference type="Gene3D" id="1.20.5.4130">
    <property type="match status" value="1"/>
</dbReference>
<sequence>MSGAVLTPFSSGRLEGGFSRIQSGLGRIIGVQNEMEKIKRNLRHISGFTVIAEQVAREDQKLMKLLEKLKDVHYDAEDLLEEFEIEEWRRAAEKKNIMPLRDIVTNKVRKVVTSLFNTGGPNLRLKSLELSNKLEKIIAECHESQLKELVTKWKNELKGNRDTISTVDPSGVFGRDNEINEIVDWLVPTEDTVMVGDGGGNNKNVQAISILGMGGQGKTTLAQMVFDHRKVDLHFSLKIWMCVLDGFDVTTLANEIIERATESNPNLQRRERLHDRLKNALRGKKFLLVLDDVWDARCDEWLKLKGILMCGDRGSRIVVTTRSRRVADITSEIEPHILKDLSDEACWSLFSLRAFGSLNRGEEKHQNLVTIGKEIVKKCKGNPLAVTTLADLLVSERRENKWKCFRDGEMCDIARKDGYGILSALRLSYDNLKPHVKQCFAFCAVFPKDYEIDKEYLIKLWMANGFIPPQQGKELEEIGDDIFHELSINSFFEDKDVNIREPEFPPPDLFSNNKKTTFRIHSHMHDLAKLVMWEECCIAGQGKSVNISKRVRHISLEIPIASLPETQTLRSYIKLKCESPFSCDIEIFKYFNLRAVDLRQHRRPLPPSLDKLQHLRYLDLSYASIERLPESLTHLHYLQTLILRSCGNLCELPKEIVNLTSLRCLDVTDCSRLTHMPVKMGQLSCLRELNLFIVGRSDQFACSGIGELQSLNLKGHLSIEHLENVTDVNDVHQANLIEKSNLTSLSLGWARDPSHSEGLGQTEQEMVLEGFKPHQNLELLKIFGYGGVSFSSWMTDTASTKLVRIYLSQCCRCNQLPPLGQLPCLEVLGINGLKNVESIGDEFYGNDMSQGFRSLKTLEITEMEKLTTCSGIGFPQLVNMNIDSCPRLTTVRHFSSSQGMMHTLRSLKSLKISSCSQLGNFPIRLHNLVSLETLSVNSCDRLFSLSFGLHYFSPLRSLEIVNSSNFMRVANELSFLTCLQDLTLNACHGLTSLPEGIGTLTSLNFLSISHCSEMESLPNALQGLTALKRLNIQGCPTLNERCKKDIGKDWHKIQHIPHIICRE</sequence>
<dbReference type="GO" id="GO:0043531">
    <property type="term" value="F:ADP binding"/>
    <property type="evidence" value="ECO:0007669"/>
    <property type="project" value="InterPro"/>
</dbReference>